<proteinExistence type="predicted"/>
<protein>
    <submittedName>
        <fullName evidence="1">Uncharacterized protein</fullName>
    </submittedName>
</protein>
<name>A0AAD4T0G9_9MAGN</name>
<dbReference type="EMBL" id="JAJJMB010007553">
    <property type="protein sequence ID" value="KAI3929864.1"/>
    <property type="molecule type" value="Genomic_DNA"/>
</dbReference>
<sequence>MLTILLSIWEYICSIHLDGTNQKLGSVEEDDDATFDYSNRERDTNNTRNQSFLDCSKQWSNLIDFFTSLASQRKELK</sequence>
<gene>
    <name evidence="1" type="ORF">MKW98_004018</name>
</gene>
<comment type="caution">
    <text evidence="1">The sequence shown here is derived from an EMBL/GenBank/DDBJ whole genome shotgun (WGS) entry which is preliminary data.</text>
</comment>
<keyword evidence="2" id="KW-1185">Reference proteome</keyword>
<dbReference type="Proteomes" id="UP001202328">
    <property type="component" value="Unassembled WGS sequence"/>
</dbReference>
<evidence type="ECO:0000313" key="2">
    <source>
        <dbReference type="Proteomes" id="UP001202328"/>
    </source>
</evidence>
<evidence type="ECO:0000313" key="1">
    <source>
        <dbReference type="EMBL" id="KAI3929864.1"/>
    </source>
</evidence>
<reference evidence="1" key="1">
    <citation type="submission" date="2022-04" db="EMBL/GenBank/DDBJ databases">
        <title>A functionally conserved STORR gene fusion in Papaver species that diverged 16.8 million years ago.</title>
        <authorList>
            <person name="Catania T."/>
        </authorList>
    </citation>
    <scope>NUCLEOTIDE SEQUENCE</scope>
    <source>
        <strain evidence="1">S-188037</strain>
    </source>
</reference>
<dbReference type="AlphaFoldDB" id="A0AAD4T0G9"/>
<organism evidence="1 2">
    <name type="scientific">Papaver atlanticum</name>
    <dbReference type="NCBI Taxonomy" id="357466"/>
    <lineage>
        <taxon>Eukaryota</taxon>
        <taxon>Viridiplantae</taxon>
        <taxon>Streptophyta</taxon>
        <taxon>Embryophyta</taxon>
        <taxon>Tracheophyta</taxon>
        <taxon>Spermatophyta</taxon>
        <taxon>Magnoliopsida</taxon>
        <taxon>Ranunculales</taxon>
        <taxon>Papaveraceae</taxon>
        <taxon>Papaveroideae</taxon>
        <taxon>Papaver</taxon>
    </lineage>
</organism>
<accession>A0AAD4T0G9</accession>